<evidence type="ECO:0000313" key="10">
    <source>
        <dbReference type="Proteomes" id="UP000219546"/>
    </source>
</evidence>
<feature type="transmembrane region" description="Helical" evidence="8">
    <location>
        <begin position="183"/>
        <end position="202"/>
    </location>
</feature>
<keyword evidence="4 8" id="KW-0812">Transmembrane</keyword>
<feature type="transmembrane region" description="Helical" evidence="8">
    <location>
        <begin position="272"/>
        <end position="292"/>
    </location>
</feature>
<keyword evidence="5 8" id="KW-1133">Transmembrane helix</keyword>
<evidence type="ECO:0000256" key="1">
    <source>
        <dbReference type="ARBA" id="ARBA00004141"/>
    </source>
</evidence>
<dbReference type="Gene3D" id="1.20.1730.10">
    <property type="entry name" value="Sodium/glucose cotransporter"/>
    <property type="match status" value="1"/>
</dbReference>
<comment type="subcellular location">
    <subcellularLocation>
        <location evidence="1">Membrane</location>
        <topology evidence="1">Multi-pass membrane protein</topology>
    </subcellularLocation>
</comment>
<dbReference type="SUPFAM" id="SSF161070">
    <property type="entry name" value="SNF-like"/>
    <property type="match status" value="1"/>
</dbReference>
<feature type="transmembrane region" description="Helical" evidence="8">
    <location>
        <begin position="35"/>
        <end position="57"/>
    </location>
</feature>
<dbReference type="EMBL" id="OAOP01000010">
    <property type="protein sequence ID" value="SNX74969.1"/>
    <property type="molecule type" value="Genomic_DNA"/>
</dbReference>
<dbReference type="InterPro" id="IPR037272">
    <property type="entry name" value="SNS_sf"/>
</dbReference>
<reference evidence="9 10" key="1">
    <citation type="submission" date="2017-08" db="EMBL/GenBank/DDBJ databases">
        <authorList>
            <person name="de Groot N.N."/>
        </authorList>
    </citation>
    <scope>NUCLEOTIDE SEQUENCE [LARGE SCALE GENOMIC DNA]</scope>
    <source>
        <strain evidence="9 10">JC228</strain>
    </source>
</reference>
<dbReference type="RefSeq" id="WP_245855991.1">
    <property type="nucleotide sequence ID" value="NZ_JBEPMQ010000011.1"/>
</dbReference>
<gene>
    <name evidence="9" type="ORF">SAMN05877753_110191</name>
</gene>
<dbReference type="AlphaFoldDB" id="A0A285D5C0"/>
<proteinExistence type="inferred from homology"/>
<evidence type="ECO:0000313" key="9">
    <source>
        <dbReference type="EMBL" id="SNX74969.1"/>
    </source>
</evidence>
<organism evidence="9 10">
    <name type="scientific">Bacillus oleivorans</name>
    <dbReference type="NCBI Taxonomy" id="1448271"/>
    <lineage>
        <taxon>Bacteria</taxon>
        <taxon>Bacillati</taxon>
        <taxon>Bacillota</taxon>
        <taxon>Bacilli</taxon>
        <taxon>Bacillales</taxon>
        <taxon>Bacillaceae</taxon>
        <taxon>Bacillus</taxon>
    </lineage>
</organism>
<dbReference type="GO" id="GO:0022857">
    <property type="term" value="F:transmembrane transporter activity"/>
    <property type="evidence" value="ECO:0007669"/>
    <property type="project" value="InterPro"/>
</dbReference>
<evidence type="ECO:0000256" key="5">
    <source>
        <dbReference type="ARBA" id="ARBA00022989"/>
    </source>
</evidence>
<dbReference type="PANTHER" id="PTHR48086:SF7">
    <property type="entry name" value="SODIUM-SOLUTE SYMPORTER-RELATED"/>
    <property type="match status" value="1"/>
</dbReference>
<feature type="transmembrane region" description="Helical" evidence="8">
    <location>
        <begin position="233"/>
        <end position="251"/>
    </location>
</feature>
<feature type="transmembrane region" description="Helical" evidence="8">
    <location>
        <begin position="77"/>
        <end position="98"/>
    </location>
</feature>
<protein>
    <submittedName>
        <fullName evidence="9">Na+/proline symporter</fullName>
    </submittedName>
</protein>
<evidence type="ECO:0000256" key="2">
    <source>
        <dbReference type="ARBA" id="ARBA00006434"/>
    </source>
</evidence>
<evidence type="ECO:0000256" key="8">
    <source>
        <dbReference type="SAM" id="Phobius"/>
    </source>
</evidence>
<dbReference type="PROSITE" id="PS50283">
    <property type="entry name" value="NA_SOLUT_SYMP_3"/>
    <property type="match status" value="1"/>
</dbReference>
<evidence type="ECO:0000256" key="4">
    <source>
        <dbReference type="ARBA" id="ARBA00022692"/>
    </source>
</evidence>
<evidence type="ECO:0000256" key="3">
    <source>
        <dbReference type="ARBA" id="ARBA00022448"/>
    </source>
</evidence>
<dbReference type="PANTHER" id="PTHR48086">
    <property type="entry name" value="SODIUM/PROLINE SYMPORTER-RELATED"/>
    <property type="match status" value="1"/>
</dbReference>
<feature type="transmembrane region" description="Helical" evidence="8">
    <location>
        <begin position="119"/>
        <end position="136"/>
    </location>
</feature>
<dbReference type="InterPro" id="IPR038377">
    <property type="entry name" value="Na/Glc_symporter_sf"/>
</dbReference>
<name>A0A285D5C0_9BACI</name>
<evidence type="ECO:0000256" key="7">
    <source>
        <dbReference type="RuleBase" id="RU362091"/>
    </source>
</evidence>
<dbReference type="GO" id="GO:0005886">
    <property type="term" value="C:plasma membrane"/>
    <property type="evidence" value="ECO:0007669"/>
    <property type="project" value="TreeGrafter"/>
</dbReference>
<dbReference type="Pfam" id="PF00474">
    <property type="entry name" value="SSF"/>
    <property type="match status" value="1"/>
</dbReference>
<keyword evidence="6 8" id="KW-0472">Membrane</keyword>
<accession>A0A285D5C0</accession>
<feature type="transmembrane region" description="Helical" evidence="8">
    <location>
        <begin position="360"/>
        <end position="379"/>
    </location>
</feature>
<feature type="transmembrane region" description="Helical" evidence="8">
    <location>
        <begin position="385"/>
        <end position="407"/>
    </location>
</feature>
<feature type="transmembrane region" description="Helical" evidence="8">
    <location>
        <begin position="156"/>
        <end position="176"/>
    </location>
</feature>
<dbReference type="InterPro" id="IPR050277">
    <property type="entry name" value="Sodium:Solute_Symporter"/>
</dbReference>
<evidence type="ECO:0000256" key="6">
    <source>
        <dbReference type="ARBA" id="ARBA00023136"/>
    </source>
</evidence>
<dbReference type="Proteomes" id="UP000219546">
    <property type="component" value="Unassembled WGS sequence"/>
</dbReference>
<keyword evidence="10" id="KW-1185">Reference proteome</keyword>
<comment type="similarity">
    <text evidence="2 7">Belongs to the sodium:solute symporter (SSF) (TC 2.A.21) family.</text>
</comment>
<dbReference type="InterPro" id="IPR001734">
    <property type="entry name" value="Na/solute_symporter"/>
</dbReference>
<sequence length="485" mass="52798">MNLEIWFWFSAIFMSIFFIVMSFKLKKMADTSFSHFAIAGGTLPFFLILFTDIATIMGVGNFIGHSSKGYDVGFANIPFVVGEQGAKIIFALVFAGFAARFTYHSISELMDDLILRDKVSRALIGLLTGSIMISWVGGQGKGMGDLFAVFTGTDPIPLIIMFSAVFILYTMVGGMYSVVWTELIQGALLIAIAIWFYVKVFAKIDFSIATLKTKLAEVDAVHLAEWNLSFGEVATLFVTGTFGILAAQVYWQRCFAANNPKSASRAMLYSGIIAIIFTCIATVSGMIVKIYNSNLDPNQALPWLIMEEMGQFVALAFFILIFLAAISSAASSLHSAATILINDLIIPFNSNKNDSYYVKFTRWCILIVGVVAVGAALWAESIISLFSLAYTMAGGGVVPVLIVGLLWKRKKQDTHQMGLQNSGVSVWGGRIGLISGSIGSLVFGILWGVAISVVLTIIFSLLLPTNREMDLTNIKNTVSADTENV</sequence>
<feature type="transmembrane region" description="Helical" evidence="8">
    <location>
        <begin position="6"/>
        <end position="23"/>
    </location>
</feature>
<feature type="transmembrane region" description="Helical" evidence="8">
    <location>
        <begin position="440"/>
        <end position="463"/>
    </location>
</feature>
<dbReference type="CDD" id="cd10322">
    <property type="entry name" value="SLC5sbd"/>
    <property type="match status" value="1"/>
</dbReference>
<feature type="transmembrane region" description="Helical" evidence="8">
    <location>
        <begin position="312"/>
        <end position="340"/>
    </location>
</feature>
<keyword evidence="3" id="KW-0813">Transport</keyword>